<sequence length="73" mass="8355">MVAIHFGIRAVLNEKISLFSRVHLATILPAVTNKAIFFLFSILCFYFFRSSAITIMTILIGRFRLGSKRECSR</sequence>
<keyword evidence="1" id="KW-1133">Transmembrane helix</keyword>
<reference evidence="2 3" key="1">
    <citation type="submission" date="2016-04" db="EMBL/GenBank/DDBJ databases">
        <title>New species of Pectobacterium.</title>
        <authorList>
            <person name="Waleron M."/>
            <person name="Misztak A.E."/>
            <person name="Waleron K."/>
        </authorList>
    </citation>
    <scope>NUCLEOTIDE SEQUENCE [LARGE SCALE GENOMIC DNA]</scope>
    <source>
        <strain evidence="2 3">IFB5232</strain>
    </source>
</reference>
<proteinExistence type="predicted"/>
<evidence type="ECO:0000256" key="1">
    <source>
        <dbReference type="SAM" id="Phobius"/>
    </source>
</evidence>
<organism evidence="2 3">
    <name type="scientific">Pectobacterium peruviense</name>
    <dbReference type="NCBI Taxonomy" id="2066479"/>
    <lineage>
        <taxon>Bacteria</taxon>
        <taxon>Pseudomonadati</taxon>
        <taxon>Pseudomonadota</taxon>
        <taxon>Gammaproteobacteria</taxon>
        <taxon>Enterobacterales</taxon>
        <taxon>Pectobacteriaceae</taxon>
        <taxon>Pectobacterium</taxon>
    </lineage>
</organism>
<comment type="caution">
    <text evidence="2">The sequence shown here is derived from an EMBL/GenBank/DDBJ whole genome shotgun (WGS) entry which is preliminary data.</text>
</comment>
<dbReference type="Proteomes" id="UP000234468">
    <property type="component" value="Unassembled WGS sequence"/>
</dbReference>
<feature type="transmembrane region" description="Helical" evidence="1">
    <location>
        <begin position="35"/>
        <end position="60"/>
    </location>
</feature>
<keyword evidence="1" id="KW-0472">Membrane</keyword>
<accession>A0ABX4SAX7</accession>
<gene>
    <name evidence="2" type="ORF">A0G03_00405</name>
</gene>
<name>A0ABX4SAX7_9GAMM</name>
<protein>
    <submittedName>
        <fullName evidence="2">Uncharacterized protein</fullName>
    </submittedName>
</protein>
<evidence type="ECO:0000313" key="3">
    <source>
        <dbReference type="Proteomes" id="UP000234468"/>
    </source>
</evidence>
<keyword evidence="1" id="KW-0812">Transmembrane</keyword>
<dbReference type="EMBL" id="LXFV01000001">
    <property type="protein sequence ID" value="PKX87709.1"/>
    <property type="molecule type" value="Genomic_DNA"/>
</dbReference>
<evidence type="ECO:0000313" key="2">
    <source>
        <dbReference type="EMBL" id="PKX87709.1"/>
    </source>
</evidence>
<keyword evidence="3" id="KW-1185">Reference proteome</keyword>